<organism evidence="1 2">
    <name type="scientific">Panagrolaimus sp. JU765</name>
    <dbReference type="NCBI Taxonomy" id="591449"/>
    <lineage>
        <taxon>Eukaryota</taxon>
        <taxon>Metazoa</taxon>
        <taxon>Ecdysozoa</taxon>
        <taxon>Nematoda</taxon>
        <taxon>Chromadorea</taxon>
        <taxon>Rhabditida</taxon>
        <taxon>Tylenchina</taxon>
        <taxon>Panagrolaimomorpha</taxon>
        <taxon>Panagrolaimoidea</taxon>
        <taxon>Panagrolaimidae</taxon>
        <taxon>Panagrolaimus</taxon>
    </lineage>
</organism>
<dbReference type="WBParaSite" id="JU765_v2.g5566.t1">
    <property type="protein sequence ID" value="JU765_v2.g5566.t1"/>
    <property type="gene ID" value="JU765_v2.g5566"/>
</dbReference>
<protein>
    <submittedName>
        <fullName evidence="2">BTB domain-containing protein</fullName>
    </submittedName>
</protein>
<evidence type="ECO:0000313" key="1">
    <source>
        <dbReference type="Proteomes" id="UP000887576"/>
    </source>
</evidence>
<reference evidence="2" key="1">
    <citation type="submission" date="2022-11" db="UniProtKB">
        <authorList>
            <consortium name="WormBaseParasite"/>
        </authorList>
    </citation>
    <scope>IDENTIFICATION</scope>
</reference>
<name>A0AC34RCD2_9BILA</name>
<accession>A0AC34RCD2</accession>
<evidence type="ECO:0000313" key="2">
    <source>
        <dbReference type="WBParaSite" id="JU765_v2.g5566.t1"/>
    </source>
</evidence>
<proteinExistence type="predicted"/>
<dbReference type="Proteomes" id="UP000887576">
    <property type="component" value="Unplaced"/>
</dbReference>
<sequence length="233" mass="27235">MVCEIVQNLSINVSEYSVNSYATFYSTQYKISGFEKYSFYFKIREAENEFISFILYTNFPKAVYVSCDFTVNSINKTIIGRFVGLKKRECTNFGKKSELFVKLFAKGYMKLDIKLDFKLLFENVEKKEFYAVQLFDDETFKDFTFCVGYQEISVHKNIVDVASPVFSAMFQPHCKESQESKVIIKDFDFETVKAGVELMYGKEPDEKLPIKTLLNLCKFADKYDLKNKVSFYL</sequence>